<dbReference type="PROSITE" id="PS51898">
    <property type="entry name" value="TYR_RECOMBINASE"/>
    <property type="match status" value="1"/>
</dbReference>
<evidence type="ECO:0000313" key="3">
    <source>
        <dbReference type="EMBL" id="WNY25141.1"/>
    </source>
</evidence>
<evidence type="ECO:0000259" key="2">
    <source>
        <dbReference type="PROSITE" id="PS51898"/>
    </source>
</evidence>
<proteinExistence type="predicted"/>
<sequence length="381" mass="44223">MSLSIYRLDRDLILAENRIREAQYSNDLKASLLEFEDYLFSEGLSVARILKYMTMANVIATQFPNIDYRNLSETNLIQIIGWIERNKKNGNTKNSYKYTLRKLLAWQKKEDHISKVKINPNVTKTKLPEEMFTETDIKNMIIHAENPRDRAFIAVLYETGSRISEHGNPQIKHAVFDKYGASIIENGKTGMRRIRIVWSVQYLIAWINIHPMKGDPEAPLWVTLQKPIEHLKYDAICRMIKRTAKKAGIQKRVHNHLFRHSRCTHVANTLSESQMKPYFGWTSDSKMPKIYIHLSGEDVDNAILNIYGLKKTESEKIKLNILSCPRCKQTIPDISEFCPACGMVLTLEASQRLQELETLAIDKMVYLLKKYPELSDIFKEI</sequence>
<protein>
    <submittedName>
        <fullName evidence="3">Tyrosine recombinase XerC</fullName>
    </submittedName>
</protein>
<dbReference type="InterPro" id="IPR011010">
    <property type="entry name" value="DNA_brk_join_enz"/>
</dbReference>
<evidence type="ECO:0000256" key="1">
    <source>
        <dbReference type="ARBA" id="ARBA00023172"/>
    </source>
</evidence>
<dbReference type="Gene3D" id="1.10.443.10">
    <property type="entry name" value="Intergrase catalytic core"/>
    <property type="match status" value="1"/>
</dbReference>
<dbReference type="PANTHER" id="PTHR30349">
    <property type="entry name" value="PHAGE INTEGRASE-RELATED"/>
    <property type="match status" value="1"/>
</dbReference>
<feature type="domain" description="Tyr recombinase" evidence="2">
    <location>
        <begin position="126"/>
        <end position="304"/>
    </location>
</feature>
<dbReference type="AlphaFoldDB" id="A0AA96VBM8"/>
<keyword evidence="1" id="KW-0233">DNA recombination</keyword>
<dbReference type="InterPro" id="IPR050090">
    <property type="entry name" value="Tyrosine_recombinase_XerCD"/>
</dbReference>
<dbReference type="GO" id="GO:0006310">
    <property type="term" value="P:DNA recombination"/>
    <property type="evidence" value="ECO:0007669"/>
    <property type="project" value="UniProtKB-KW"/>
</dbReference>
<organism evidence="3 4">
    <name type="scientific">Methanolapillus millepedarum</name>
    <dbReference type="NCBI Taxonomy" id="3028296"/>
    <lineage>
        <taxon>Archaea</taxon>
        <taxon>Methanobacteriati</taxon>
        <taxon>Methanobacteriota</taxon>
        <taxon>Stenosarchaea group</taxon>
        <taxon>Methanomicrobia</taxon>
        <taxon>Methanosarcinales</taxon>
        <taxon>Methanosarcinaceae</taxon>
        <taxon>Methanolapillus</taxon>
    </lineage>
</organism>
<dbReference type="InterPro" id="IPR013762">
    <property type="entry name" value="Integrase-like_cat_sf"/>
</dbReference>
<gene>
    <name evidence="3" type="primary">xerC_1</name>
    <name evidence="3" type="ORF">MsAc7_06830</name>
</gene>
<dbReference type="InterPro" id="IPR002104">
    <property type="entry name" value="Integrase_catalytic"/>
</dbReference>
<evidence type="ECO:0000313" key="4">
    <source>
        <dbReference type="Proteomes" id="UP001303587"/>
    </source>
</evidence>
<dbReference type="RefSeq" id="WP_338103182.1">
    <property type="nucleotide sequence ID" value="NZ_CP131060.1"/>
</dbReference>
<keyword evidence="4" id="KW-1185">Reference proteome</keyword>
<dbReference type="GO" id="GO:0003677">
    <property type="term" value="F:DNA binding"/>
    <property type="evidence" value="ECO:0007669"/>
    <property type="project" value="InterPro"/>
</dbReference>
<dbReference type="Proteomes" id="UP001303587">
    <property type="component" value="Chromosome"/>
</dbReference>
<reference evidence="3 4" key="1">
    <citation type="submission" date="2023-07" db="EMBL/GenBank/DDBJ databases">
        <title>Closed genoem sequence of Methanosarcinaceae archaeon Ac7.</title>
        <authorList>
            <person name="Poehlein A."/>
            <person name="Protasov E."/>
            <person name="Platt K."/>
            <person name="Reeh H."/>
            <person name="Daniel R."/>
            <person name="Brune A."/>
        </authorList>
    </citation>
    <scope>NUCLEOTIDE SEQUENCE [LARGE SCALE GENOMIC DNA]</scope>
    <source>
        <strain evidence="3 4">Ac7</strain>
    </source>
</reference>
<accession>A0AA96VBM8</accession>
<dbReference type="Pfam" id="PF00589">
    <property type="entry name" value="Phage_integrase"/>
    <property type="match status" value="1"/>
</dbReference>
<dbReference type="GO" id="GO:0015074">
    <property type="term" value="P:DNA integration"/>
    <property type="evidence" value="ECO:0007669"/>
    <property type="project" value="InterPro"/>
</dbReference>
<dbReference type="SUPFAM" id="SSF56349">
    <property type="entry name" value="DNA breaking-rejoining enzymes"/>
    <property type="match status" value="1"/>
</dbReference>
<name>A0AA96VBM8_9EURY</name>
<dbReference type="PANTHER" id="PTHR30349:SF87">
    <property type="entry name" value="TRANSPOSASE A"/>
    <property type="match status" value="1"/>
</dbReference>
<dbReference type="EMBL" id="CP131060">
    <property type="protein sequence ID" value="WNY25141.1"/>
    <property type="molecule type" value="Genomic_DNA"/>
</dbReference>
<dbReference type="GeneID" id="89229799"/>